<dbReference type="RefSeq" id="WP_249865941.1">
    <property type="nucleotide sequence ID" value="NZ_CP027059.1"/>
</dbReference>
<feature type="chain" id="PRO_5047115174" description="Lipoprotein" evidence="1">
    <location>
        <begin position="31"/>
        <end position="547"/>
    </location>
</feature>
<name>A0ABY4RR42_9BACL</name>
<organism evidence="2 3">
    <name type="scientific">Paenibacillus konkukensis</name>
    <dbReference type="NCBI Taxonomy" id="2020716"/>
    <lineage>
        <taxon>Bacteria</taxon>
        <taxon>Bacillati</taxon>
        <taxon>Bacillota</taxon>
        <taxon>Bacilli</taxon>
        <taxon>Bacillales</taxon>
        <taxon>Paenibacillaceae</taxon>
        <taxon>Paenibacillus</taxon>
    </lineage>
</organism>
<feature type="signal peptide" evidence="1">
    <location>
        <begin position="1"/>
        <end position="30"/>
    </location>
</feature>
<keyword evidence="3" id="KW-1185">Reference proteome</keyword>
<dbReference type="EMBL" id="CP027059">
    <property type="protein sequence ID" value="UQZ83983.1"/>
    <property type="molecule type" value="Genomic_DNA"/>
</dbReference>
<gene>
    <name evidence="2" type="ORF">SK3146_03195</name>
</gene>
<evidence type="ECO:0008006" key="4">
    <source>
        <dbReference type="Google" id="ProtNLM"/>
    </source>
</evidence>
<protein>
    <recommendedName>
        <fullName evidence="4">Lipoprotein</fullName>
    </recommendedName>
</protein>
<dbReference type="Proteomes" id="UP001057134">
    <property type="component" value="Chromosome"/>
</dbReference>
<proteinExistence type="predicted"/>
<reference evidence="2" key="2">
    <citation type="journal article" date="2021" name="J Anim Sci Technol">
        <title>Complete genome sequence of Paenibacillus konkukensis sp. nov. SK3146 as a potential probiotic strain.</title>
        <authorList>
            <person name="Jung H.I."/>
            <person name="Park S."/>
            <person name="Niu K.M."/>
            <person name="Lee S.W."/>
            <person name="Kothari D."/>
            <person name="Yi K.J."/>
            <person name="Kim S.K."/>
        </authorList>
    </citation>
    <scope>NUCLEOTIDE SEQUENCE</scope>
    <source>
        <strain evidence="2">SK3146</strain>
    </source>
</reference>
<accession>A0ABY4RR42</accession>
<keyword evidence="1" id="KW-0732">Signal</keyword>
<evidence type="ECO:0000256" key="1">
    <source>
        <dbReference type="SAM" id="SignalP"/>
    </source>
</evidence>
<evidence type="ECO:0000313" key="3">
    <source>
        <dbReference type="Proteomes" id="UP001057134"/>
    </source>
</evidence>
<reference evidence="2" key="1">
    <citation type="submission" date="2018-02" db="EMBL/GenBank/DDBJ databases">
        <authorList>
            <person name="Kim S.-K."/>
            <person name="Jung H.-I."/>
            <person name="Lee S.-W."/>
        </authorList>
    </citation>
    <scope>NUCLEOTIDE SEQUENCE</scope>
    <source>
        <strain evidence="2">SK3146</strain>
    </source>
</reference>
<sequence>MRVKLLSAAAAALILTCVCGSYSRTGVSSAATNATNDTILVEKAQSALTADLPVAESEDNVQELQWRTYTSGEELRVMKDGLGQDDRIVKEVSLITGTSSGKIKVILYERTDDSIYVHAALVKDDTAYDLGAVAALSDEQVQIQDIFLFRKEVIKIQGAVGAAASMTRYIDIEDGVPKPLLLIDEGHASEYDVDHDGQEEVIASSGTIPSLSVYRLKDGRIERCQLNEALQADAVVMTEEGAVAAYFGQERVKLYWLKAEGLLNFAIYSREEFESDRFVTIPYTSDDVKRVREQADRQRIFDPYVPRQGIATDYSVEARSTTDREGVLQLSYPHFSVYESKTDLRPHDGGKPISGEKRYFPEFTAEWIEPAEGGGEWYVRLGSTYLSIVTAKPFDKEQLLYVIASLIPLEQVKPSDDSADVLPPLQITRDYLFALQAANEFAAAWAHRDPNSGLKWVTDEWKARQEPLELDAYFRGTSSPHHMTFELSGKRRVDERTYLFELRLYDDYAGQPDYVLGFPADYGRGGIIEVVKQGENERGDGIWRVNP</sequence>
<evidence type="ECO:0000313" key="2">
    <source>
        <dbReference type="EMBL" id="UQZ83983.1"/>
    </source>
</evidence>